<dbReference type="SMART" id="SM00858">
    <property type="entry name" value="SAF"/>
    <property type="match status" value="1"/>
</dbReference>
<accession>A0A1W0C9G0</accession>
<dbReference type="GeneID" id="58561574"/>
<dbReference type="EMBL" id="MUKV01000064">
    <property type="protein sequence ID" value="OQS31377.1"/>
    <property type="molecule type" value="Genomic_DNA"/>
</dbReference>
<reference evidence="6 7" key="1">
    <citation type="submission" date="2017-02" db="EMBL/GenBank/DDBJ databases">
        <title>Chromobacterium haemolyticum H5244.</title>
        <authorList>
            <person name="Gulvik C.A."/>
        </authorList>
    </citation>
    <scope>NUCLEOTIDE SEQUENCE [LARGE SCALE GENOMIC DNA]</scope>
    <source>
        <strain evidence="6 7">H5244</strain>
    </source>
</reference>
<comment type="function">
    <text evidence="4">Involved in the assembly process of the P-ring formation. It may associate with FlgF on the rod constituting a structure essential for the P-ring assembly or may act as a modulator protein for the P-ring assembly.</text>
</comment>
<keyword evidence="2 4" id="KW-0732">Signal</keyword>
<dbReference type="AlphaFoldDB" id="A0A1W0C9G0"/>
<evidence type="ECO:0000256" key="2">
    <source>
        <dbReference type="ARBA" id="ARBA00022729"/>
    </source>
</evidence>
<comment type="caution">
    <text evidence="6">The sequence shown here is derived from an EMBL/GenBank/DDBJ whole genome shotgun (WGS) entry which is preliminary data.</text>
</comment>
<evidence type="ECO:0000313" key="7">
    <source>
        <dbReference type="Proteomes" id="UP000192721"/>
    </source>
</evidence>
<keyword evidence="6" id="KW-0969">Cilium</keyword>
<dbReference type="Gene3D" id="3.90.1210.10">
    <property type="entry name" value="Antifreeze-like/N-acetylneuraminic acid synthase C-terminal domain"/>
    <property type="match status" value="1"/>
</dbReference>
<feature type="domain" description="SAF" evidence="5">
    <location>
        <begin position="101"/>
        <end position="163"/>
    </location>
</feature>
<evidence type="ECO:0000256" key="4">
    <source>
        <dbReference type="RuleBase" id="RU362063"/>
    </source>
</evidence>
<evidence type="ECO:0000256" key="1">
    <source>
        <dbReference type="ARBA" id="ARBA00004418"/>
    </source>
</evidence>
<dbReference type="Gene3D" id="2.30.30.760">
    <property type="match status" value="1"/>
</dbReference>
<dbReference type="PANTHER" id="PTHR36307">
    <property type="entry name" value="FLAGELLA BASAL BODY P-RING FORMATION PROTEIN FLGA"/>
    <property type="match status" value="1"/>
</dbReference>
<keyword evidence="4" id="KW-1005">Bacterial flagellum biogenesis</keyword>
<dbReference type="Pfam" id="PF17656">
    <property type="entry name" value="ChapFlgA_N"/>
    <property type="match status" value="1"/>
</dbReference>
<evidence type="ECO:0000256" key="3">
    <source>
        <dbReference type="ARBA" id="ARBA00022764"/>
    </source>
</evidence>
<evidence type="ECO:0000313" key="6">
    <source>
        <dbReference type="EMBL" id="OQS31377.1"/>
    </source>
</evidence>
<evidence type="ECO:0000259" key="5">
    <source>
        <dbReference type="SMART" id="SM00858"/>
    </source>
</evidence>
<gene>
    <name evidence="6" type="ORF">B0T45_22960</name>
</gene>
<dbReference type="GO" id="GO:0044780">
    <property type="term" value="P:bacterial-type flagellum assembly"/>
    <property type="evidence" value="ECO:0007669"/>
    <property type="project" value="InterPro"/>
</dbReference>
<keyword evidence="3 4" id="KW-0574">Periplasm</keyword>
<dbReference type="InterPro" id="IPR017585">
    <property type="entry name" value="SAF_FlgA"/>
</dbReference>
<comment type="subcellular location">
    <subcellularLocation>
        <location evidence="1 4">Periplasm</location>
    </subcellularLocation>
</comment>
<dbReference type="InterPro" id="IPR039246">
    <property type="entry name" value="Flagellar_FlgA"/>
</dbReference>
<organism evidence="6 7">
    <name type="scientific">Chromobacterium haemolyticum</name>
    <dbReference type="NCBI Taxonomy" id="394935"/>
    <lineage>
        <taxon>Bacteria</taxon>
        <taxon>Pseudomonadati</taxon>
        <taxon>Pseudomonadota</taxon>
        <taxon>Betaproteobacteria</taxon>
        <taxon>Neisseriales</taxon>
        <taxon>Chromobacteriaceae</taxon>
        <taxon>Chromobacterium</taxon>
    </lineage>
</organism>
<dbReference type="Proteomes" id="UP000192721">
    <property type="component" value="Unassembled WGS sequence"/>
</dbReference>
<keyword evidence="6" id="KW-0966">Cell projection</keyword>
<comment type="similarity">
    <text evidence="4">Belongs to the FlgA family.</text>
</comment>
<protein>
    <recommendedName>
        <fullName evidence="4">Flagella basal body P-ring formation protein FlgA</fullName>
    </recommendedName>
</protein>
<proteinExistence type="inferred from homology"/>
<name>A0A1W0C9G0_9NEIS</name>
<dbReference type="RefSeq" id="WP_039753955.1">
    <property type="nucleotide sequence ID" value="NZ_AP019312.1"/>
</dbReference>
<feature type="chain" id="PRO_5015366854" description="Flagella basal body P-ring formation protein FlgA" evidence="4">
    <location>
        <begin position="20"/>
        <end position="225"/>
    </location>
</feature>
<dbReference type="Pfam" id="PF13144">
    <property type="entry name" value="ChapFlgA"/>
    <property type="match status" value="1"/>
</dbReference>
<dbReference type="PANTHER" id="PTHR36307:SF1">
    <property type="entry name" value="FLAGELLA BASAL BODY P-RING FORMATION PROTEIN FLGA"/>
    <property type="match status" value="1"/>
</dbReference>
<dbReference type="CDD" id="cd11614">
    <property type="entry name" value="SAF_CpaB_FlgA_like"/>
    <property type="match status" value="1"/>
</dbReference>
<dbReference type="InterPro" id="IPR013974">
    <property type="entry name" value="SAF"/>
</dbReference>
<sequence>MRRLLLWMMCCVWAVAASAAGMQDLGRLEALAGDFLKHELSMRPATWTLGQLDRKLAVPACAQPKADWATPGVTTGATFVAVSCPELGWALRIPVRINEKKMGVALSRAVAAGEVLSAADVRLVDVANPSLARNVLDDLQQAIGKTMRSGAPAGAWLRSFMVRAPYLVNSNQRVKVVASGEGFAAAADGLAIGNAAEGEQVSVRMASGRVIRGQVQADGSVMVIY</sequence>
<dbReference type="InterPro" id="IPR041231">
    <property type="entry name" value="FlgA_N"/>
</dbReference>
<dbReference type="NCBIfam" id="TIGR03170">
    <property type="entry name" value="flgA_cterm"/>
    <property type="match status" value="1"/>
</dbReference>
<dbReference type="GO" id="GO:0042597">
    <property type="term" value="C:periplasmic space"/>
    <property type="evidence" value="ECO:0007669"/>
    <property type="project" value="UniProtKB-SubCell"/>
</dbReference>
<keyword evidence="6" id="KW-0282">Flagellum</keyword>
<feature type="signal peptide" evidence="4">
    <location>
        <begin position="1"/>
        <end position="19"/>
    </location>
</feature>